<dbReference type="PROSITE" id="PS00039">
    <property type="entry name" value="DEAD_ATP_HELICASE"/>
    <property type="match status" value="1"/>
</dbReference>
<dbReference type="Gene3D" id="3.40.50.300">
    <property type="entry name" value="P-loop containing nucleotide triphosphate hydrolases"/>
    <property type="match status" value="2"/>
</dbReference>
<dbReference type="PROSITE" id="PS51192">
    <property type="entry name" value="HELICASE_ATP_BIND_1"/>
    <property type="match status" value="1"/>
</dbReference>
<evidence type="ECO:0000256" key="12">
    <source>
        <dbReference type="SAM" id="MobiDB-lite"/>
    </source>
</evidence>
<comment type="function">
    <text evidence="10">DEAD-box RNA helicase involved in various cellular processes at low temperature, including ribosome biogenesis, mRNA degradation and translation initiation.</text>
</comment>
<reference evidence="16 17" key="1">
    <citation type="journal article" date="2019" name="Int. J. Syst. Evol. Microbiol.">
        <title>Undibacterium piscinae sp. nov., isolated from Korean shiner intestine.</title>
        <authorList>
            <person name="Lee S.Y."/>
            <person name="Kang W."/>
            <person name="Kim P.S."/>
            <person name="Kim H.S."/>
            <person name="Sung H."/>
            <person name="Shin N.R."/>
            <person name="Whon T.W."/>
            <person name="Yun J.H."/>
            <person name="Lee J.Y."/>
            <person name="Lee J.Y."/>
            <person name="Jung M.J."/>
            <person name="Jeong Y.S."/>
            <person name="Tak E.J."/>
            <person name="Han J.E."/>
            <person name="Hyun D.W."/>
            <person name="Kang M.S."/>
            <person name="Lee K.E."/>
            <person name="Lee B.H."/>
            <person name="Bae J.W."/>
        </authorList>
    </citation>
    <scope>NUCLEOTIDE SEQUENCE [LARGE SCALE GENOMIC DNA]</scope>
    <source>
        <strain evidence="16 17">S11R28</strain>
    </source>
</reference>
<dbReference type="HAMAP" id="MF_00964">
    <property type="entry name" value="DEAD_helicase_DeaD"/>
    <property type="match status" value="1"/>
</dbReference>
<dbReference type="FunFam" id="3.40.50.300:FF:000108">
    <property type="entry name" value="ATP-dependent RNA helicase RhlE"/>
    <property type="match status" value="1"/>
</dbReference>
<dbReference type="InterPro" id="IPR001650">
    <property type="entry name" value="Helicase_C-like"/>
</dbReference>
<dbReference type="OrthoDB" id="5297934at2"/>
<evidence type="ECO:0000259" key="14">
    <source>
        <dbReference type="PROSITE" id="PS51194"/>
    </source>
</evidence>
<evidence type="ECO:0000256" key="1">
    <source>
        <dbReference type="ARBA" id="ARBA00004496"/>
    </source>
</evidence>
<dbReference type="InterPro" id="IPR044742">
    <property type="entry name" value="DEAD/DEAH_RhlB"/>
</dbReference>
<evidence type="ECO:0000256" key="10">
    <source>
        <dbReference type="HAMAP-Rule" id="MF_00964"/>
    </source>
</evidence>
<dbReference type="InterPro" id="IPR000629">
    <property type="entry name" value="RNA-helicase_DEAD-box_CS"/>
</dbReference>
<evidence type="ECO:0000256" key="5">
    <source>
        <dbReference type="ARBA" id="ARBA00022806"/>
    </source>
</evidence>
<dbReference type="GO" id="GO:0003724">
    <property type="term" value="F:RNA helicase activity"/>
    <property type="evidence" value="ECO:0007669"/>
    <property type="project" value="UniProtKB-UniRule"/>
</dbReference>
<dbReference type="InterPro" id="IPR057325">
    <property type="entry name" value="DeaD_dimer"/>
</dbReference>
<dbReference type="EMBL" id="CP051152">
    <property type="protein sequence ID" value="QJQ06293.1"/>
    <property type="molecule type" value="Genomic_DNA"/>
</dbReference>
<evidence type="ECO:0000256" key="9">
    <source>
        <dbReference type="ARBA" id="ARBA00047984"/>
    </source>
</evidence>
<dbReference type="GO" id="GO:0005840">
    <property type="term" value="C:ribosome"/>
    <property type="evidence" value="ECO:0007669"/>
    <property type="project" value="TreeGrafter"/>
</dbReference>
<dbReference type="EC" id="3.6.4.13" evidence="10"/>
<feature type="domain" description="Helicase C-terminal" evidence="14">
    <location>
        <begin position="232"/>
        <end position="379"/>
    </location>
</feature>
<evidence type="ECO:0000313" key="16">
    <source>
        <dbReference type="EMBL" id="QJQ06293.1"/>
    </source>
</evidence>
<dbReference type="PROSITE" id="PS51194">
    <property type="entry name" value="HELICASE_CTER"/>
    <property type="match status" value="1"/>
</dbReference>
<dbReference type="SMART" id="SM00490">
    <property type="entry name" value="HELICc"/>
    <property type="match status" value="1"/>
</dbReference>
<keyword evidence="3 10" id="KW-0547">Nucleotide-binding</keyword>
<evidence type="ECO:0000256" key="2">
    <source>
        <dbReference type="ARBA" id="ARBA00022490"/>
    </source>
</evidence>
<dbReference type="FunFam" id="3.30.70.330:FF:000068">
    <property type="entry name" value="ATP-dependent RNA helicase DeaD"/>
    <property type="match status" value="1"/>
</dbReference>
<keyword evidence="4 10" id="KW-0378">Hydrolase</keyword>
<dbReference type="GO" id="GO:0006401">
    <property type="term" value="P:RNA catabolic process"/>
    <property type="evidence" value="ECO:0007669"/>
    <property type="project" value="UniProtKB-UniRule"/>
</dbReference>
<organism evidence="16 17">
    <name type="scientific">Undibacterium piscinae</name>
    <dbReference type="NCBI Taxonomy" id="2495591"/>
    <lineage>
        <taxon>Bacteria</taxon>
        <taxon>Pseudomonadati</taxon>
        <taxon>Pseudomonadota</taxon>
        <taxon>Betaproteobacteria</taxon>
        <taxon>Burkholderiales</taxon>
        <taxon>Oxalobacteraceae</taxon>
        <taxon>Undibacterium</taxon>
    </lineage>
</organism>
<dbReference type="InterPro" id="IPR034415">
    <property type="entry name" value="CsdA_RRM"/>
</dbReference>
<dbReference type="GO" id="GO:0016787">
    <property type="term" value="F:hydrolase activity"/>
    <property type="evidence" value="ECO:0007669"/>
    <property type="project" value="UniProtKB-KW"/>
</dbReference>
<dbReference type="Proteomes" id="UP000274350">
    <property type="component" value="Chromosome"/>
</dbReference>
<dbReference type="Pfam" id="PF00271">
    <property type="entry name" value="Helicase_C"/>
    <property type="match status" value="1"/>
</dbReference>
<proteinExistence type="inferred from homology"/>
<dbReference type="InterPro" id="IPR028618">
    <property type="entry name" value="DEAD_helicase_DeaD"/>
</dbReference>
<dbReference type="Gene3D" id="3.30.70.330">
    <property type="match status" value="2"/>
</dbReference>
<dbReference type="GO" id="GO:0033592">
    <property type="term" value="F:RNA strand annealing activity"/>
    <property type="evidence" value="ECO:0007669"/>
    <property type="project" value="TreeGrafter"/>
</dbReference>
<dbReference type="Pfam" id="PF03880">
    <property type="entry name" value="DbpA"/>
    <property type="match status" value="2"/>
</dbReference>
<feature type="domain" description="DEAD-box RNA helicase Q" evidence="15">
    <location>
        <begin position="6"/>
        <end position="34"/>
    </location>
</feature>
<dbReference type="GO" id="GO:0070417">
    <property type="term" value="P:cellular response to cold"/>
    <property type="evidence" value="ECO:0007669"/>
    <property type="project" value="InterPro"/>
</dbReference>
<keyword evidence="17" id="KW-1185">Reference proteome</keyword>
<keyword evidence="2 10" id="KW-0963">Cytoplasm</keyword>
<keyword evidence="6 10" id="KW-0067">ATP-binding</keyword>
<accession>A0A6M4A583</accession>
<comment type="subcellular location">
    <subcellularLocation>
        <location evidence="1 10">Cytoplasm</location>
    </subcellularLocation>
</comment>
<dbReference type="InterPro" id="IPR005580">
    <property type="entry name" value="DbpA/CsdA_RNA-bd_dom"/>
</dbReference>
<sequence length="773" mass="84837">MSETNPLFTDLNLSEPLIRALKDVGYESPSPIQAATIPVLLENRDVLGQAQTGTGKTAAFALPILSRIDIRQTAPQALVLAPTRELAIQVAEAFQTYAKHIPGFHVLPIYGGQSYGPQLSALRRGVHVVVGTPGRVIDHLDKGSLDLSKLKTLVLDEADEMLRMGFIDDVERILKDTPETRQVALFSATMPSAIKRIAQTYLNKPAEITVAAKTGTADNIRQRYWLVSGMHKLDALTRILEAETFDGMIIFARTKLGTEELAGKLSARGFSVAAINGDIQQQQRERTIQQLKDGKIDILVATDVAARGLDVERISHVVNYDVPHDPESYTHRIGRTGRAGRSGEAILFITPREKNLLKAIERATRQPISPLELPTIQAVNDVRIARFKDQITETLAQGELEQFLAIIEDYEREKNVPAFEIAAALAKMARGSEPLLLDKNKREVKSDDSWRDEQPARNTRTERGDRPARGERSDRFDRGDRPEREERGQRREHSPRTAEPGMRTFRIAVGHEHGVKPGNIVGAIANEANIDSKFIGRIDIYDDYTVLDLPDSLPQDMMEHLKSVRVAGQALNIRADGASGSAPAAASFSKAPAAPASKLSKVVERATRFPGEEEAPAKSEKKRLENKGKVQIPMLSYRIEVGREHAVTPSNIVGAIANEAGLEAKHIGKIAIFDDYTTLELPDGMPPEVLTHLKGVWVANRQLKISPVAPGSINTDKPAKFSAAPSAFGERKAGGDRRVQEKSAPHAKKDSVKRPFKADGAGSKPPRKTFKPG</sequence>
<evidence type="ECO:0000256" key="3">
    <source>
        <dbReference type="ARBA" id="ARBA00022741"/>
    </source>
</evidence>
<dbReference type="InterPro" id="IPR050547">
    <property type="entry name" value="DEAD_box_RNA_helicases"/>
</dbReference>
<dbReference type="InterPro" id="IPR014001">
    <property type="entry name" value="Helicase_ATP-bd"/>
</dbReference>
<evidence type="ECO:0000256" key="4">
    <source>
        <dbReference type="ARBA" id="ARBA00022801"/>
    </source>
</evidence>
<evidence type="ECO:0000256" key="6">
    <source>
        <dbReference type="ARBA" id="ARBA00022840"/>
    </source>
</evidence>
<dbReference type="GO" id="GO:0005524">
    <property type="term" value="F:ATP binding"/>
    <property type="evidence" value="ECO:0007669"/>
    <property type="project" value="UniProtKB-UniRule"/>
</dbReference>
<dbReference type="SUPFAM" id="SSF52540">
    <property type="entry name" value="P-loop containing nucleoside triphosphate hydrolases"/>
    <property type="match status" value="1"/>
</dbReference>
<dbReference type="Pfam" id="PF25399">
    <property type="entry name" value="DeaD_dimer"/>
    <property type="match status" value="1"/>
</dbReference>
<evidence type="ECO:0000259" key="15">
    <source>
        <dbReference type="PROSITE" id="PS51195"/>
    </source>
</evidence>
<keyword evidence="5 10" id="KW-0347">Helicase</keyword>
<name>A0A6M4A583_9BURK</name>
<keyword evidence="7 10" id="KW-0694">RNA-binding</keyword>
<feature type="compositionally biased region" description="Basic and acidic residues" evidence="12">
    <location>
        <begin position="438"/>
        <end position="496"/>
    </location>
</feature>
<feature type="compositionally biased region" description="Basic and acidic residues" evidence="12">
    <location>
        <begin position="729"/>
        <end position="757"/>
    </location>
</feature>
<evidence type="ECO:0000256" key="11">
    <source>
        <dbReference type="PROSITE-ProRule" id="PRU00552"/>
    </source>
</evidence>
<feature type="short sequence motif" description="Q motif" evidence="11">
    <location>
        <begin position="6"/>
        <end position="34"/>
    </location>
</feature>
<evidence type="ECO:0000256" key="7">
    <source>
        <dbReference type="ARBA" id="ARBA00022884"/>
    </source>
</evidence>
<comment type="catalytic activity">
    <reaction evidence="9 10">
        <text>ATP + H2O = ADP + phosphate + H(+)</text>
        <dbReference type="Rhea" id="RHEA:13065"/>
        <dbReference type="ChEBI" id="CHEBI:15377"/>
        <dbReference type="ChEBI" id="CHEBI:15378"/>
        <dbReference type="ChEBI" id="CHEBI:30616"/>
        <dbReference type="ChEBI" id="CHEBI:43474"/>
        <dbReference type="ChEBI" id="CHEBI:456216"/>
        <dbReference type="EC" id="3.6.4.13"/>
    </reaction>
</comment>
<dbReference type="CDD" id="cd12499">
    <property type="entry name" value="RRM_EcCsdA_like"/>
    <property type="match status" value="2"/>
</dbReference>
<evidence type="ECO:0000256" key="8">
    <source>
        <dbReference type="ARBA" id="ARBA00023016"/>
    </source>
</evidence>
<evidence type="ECO:0000313" key="17">
    <source>
        <dbReference type="Proteomes" id="UP000274350"/>
    </source>
</evidence>
<dbReference type="PANTHER" id="PTHR47963:SF8">
    <property type="entry name" value="ATP-DEPENDENT RNA HELICASE DEAD"/>
    <property type="match status" value="1"/>
</dbReference>
<dbReference type="KEGG" id="upi:EJG51_011010"/>
<dbReference type="InterPro" id="IPR014014">
    <property type="entry name" value="RNA_helicase_DEAD_Q_motif"/>
</dbReference>
<dbReference type="AlphaFoldDB" id="A0A6M4A583"/>
<dbReference type="CDD" id="cd00268">
    <property type="entry name" value="DEADc"/>
    <property type="match status" value="1"/>
</dbReference>
<dbReference type="GO" id="GO:0000027">
    <property type="term" value="P:ribosomal large subunit assembly"/>
    <property type="evidence" value="ECO:0007669"/>
    <property type="project" value="UniProtKB-UniRule"/>
</dbReference>
<dbReference type="SMART" id="SM00487">
    <property type="entry name" value="DEXDc"/>
    <property type="match status" value="1"/>
</dbReference>
<dbReference type="InterPro" id="IPR012677">
    <property type="entry name" value="Nucleotide-bd_a/b_plait_sf"/>
</dbReference>
<dbReference type="GO" id="GO:0005829">
    <property type="term" value="C:cytosol"/>
    <property type="evidence" value="ECO:0007669"/>
    <property type="project" value="TreeGrafter"/>
</dbReference>
<evidence type="ECO:0000259" key="13">
    <source>
        <dbReference type="PROSITE" id="PS51192"/>
    </source>
</evidence>
<dbReference type="PROSITE" id="PS51195">
    <property type="entry name" value="Q_MOTIF"/>
    <property type="match status" value="1"/>
</dbReference>
<comment type="similarity">
    <text evidence="10">Belongs to the DEAD box helicase family. DeaD/CsdA subfamily.</text>
</comment>
<feature type="domain" description="Helicase ATP-binding" evidence="13">
    <location>
        <begin position="37"/>
        <end position="208"/>
    </location>
</feature>
<dbReference type="InterPro" id="IPR011545">
    <property type="entry name" value="DEAD/DEAH_box_helicase_dom"/>
</dbReference>
<keyword evidence="8 10" id="KW-0346">Stress response</keyword>
<protein>
    <recommendedName>
        <fullName evidence="10">ATP-dependent RNA helicase DeaD</fullName>
        <ecNumber evidence="10">3.6.4.13</ecNumber>
    </recommendedName>
    <alternativeName>
        <fullName evidence="10">Cold-shock DEAD box protein A</fullName>
    </alternativeName>
</protein>
<feature type="region of interest" description="Disordered" evidence="12">
    <location>
        <begin position="438"/>
        <end position="503"/>
    </location>
</feature>
<dbReference type="Pfam" id="PF00270">
    <property type="entry name" value="DEAD"/>
    <property type="match status" value="1"/>
</dbReference>
<dbReference type="InterPro" id="IPR027417">
    <property type="entry name" value="P-loop_NTPase"/>
</dbReference>
<gene>
    <name evidence="10" type="primary">deaD</name>
    <name evidence="10" type="synonym">csdA</name>
    <name evidence="16" type="ORF">EJG51_011010</name>
</gene>
<feature type="region of interest" description="Disordered" evidence="12">
    <location>
        <begin position="708"/>
        <end position="773"/>
    </location>
</feature>
<dbReference type="CDD" id="cd18787">
    <property type="entry name" value="SF2_C_DEAD"/>
    <property type="match status" value="1"/>
</dbReference>
<dbReference type="PANTHER" id="PTHR47963">
    <property type="entry name" value="DEAD-BOX ATP-DEPENDENT RNA HELICASE 47, MITOCHONDRIAL"/>
    <property type="match status" value="1"/>
</dbReference>